<protein>
    <submittedName>
        <fullName evidence="1">Uncharacterized protein</fullName>
    </submittedName>
</protein>
<keyword evidence="2" id="KW-1185">Reference proteome</keyword>
<name>A0A8J2PIL3_9HEXA</name>
<reference evidence="1" key="1">
    <citation type="submission" date="2021-06" db="EMBL/GenBank/DDBJ databases">
        <authorList>
            <person name="Hodson N. C."/>
            <person name="Mongue J. A."/>
            <person name="Jaron S. K."/>
        </authorList>
    </citation>
    <scope>NUCLEOTIDE SEQUENCE</scope>
</reference>
<dbReference type="AlphaFoldDB" id="A0A8J2PIL3"/>
<organism evidence="1 2">
    <name type="scientific">Allacma fusca</name>
    <dbReference type="NCBI Taxonomy" id="39272"/>
    <lineage>
        <taxon>Eukaryota</taxon>
        <taxon>Metazoa</taxon>
        <taxon>Ecdysozoa</taxon>
        <taxon>Arthropoda</taxon>
        <taxon>Hexapoda</taxon>
        <taxon>Collembola</taxon>
        <taxon>Symphypleona</taxon>
        <taxon>Sminthuridae</taxon>
        <taxon>Allacma</taxon>
    </lineage>
</organism>
<proteinExistence type="predicted"/>
<comment type="caution">
    <text evidence="1">The sequence shown here is derived from an EMBL/GenBank/DDBJ whole genome shotgun (WGS) entry which is preliminary data.</text>
</comment>
<gene>
    <name evidence="1" type="ORF">AFUS01_LOCUS27459</name>
</gene>
<accession>A0A8J2PIL3</accession>
<dbReference type="EMBL" id="CAJVCH010380011">
    <property type="protein sequence ID" value="CAG7816865.1"/>
    <property type="molecule type" value="Genomic_DNA"/>
</dbReference>
<evidence type="ECO:0000313" key="1">
    <source>
        <dbReference type="EMBL" id="CAG7816865.1"/>
    </source>
</evidence>
<dbReference type="Proteomes" id="UP000708208">
    <property type="component" value="Unassembled WGS sequence"/>
</dbReference>
<evidence type="ECO:0000313" key="2">
    <source>
        <dbReference type="Proteomes" id="UP000708208"/>
    </source>
</evidence>
<sequence>RRNITQITTTPPISEYPDEIIEDAENDSPDVYFNLGKETNGEVEKQVIKNKKVHFLSDDNGQGAYQESLIGKKVNKNQNQAWTQKPNEAFTVQQNDVVEVVTEVEPWAYYADAE</sequence>
<feature type="non-terminal residue" evidence="1">
    <location>
        <position position="1"/>
    </location>
</feature>